<keyword evidence="6" id="KW-0698">rRNA processing</keyword>
<dbReference type="PANTHER" id="PTHR12755">
    <property type="entry name" value="CLEAVAGE/POLYADENYLATION FACTOR IA SUBUNIT CLP1P"/>
    <property type="match status" value="1"/>
</dbReference>
<dbReference type="GO" id="GO:0051731">
    <property type="term" value="F:polynucleotide 5'-hydroxyl-kinase activity"/>
    <property type="evidence" value="ECO:0007669"/>
    <property type="project" value="InterPro"/>
</dbReference>
<dbReference type="AlphaFoldDB" id="A0AA39ZM93"/>
<comment type="similarity">
    <text evidence="3">Belongs to the Clp1 family. NOL9/GRC3 subfamily.</text>
</comment>
<dbReference type="FunFam" id="3.40.50.300:FF:001156">
    <property type="entry name" value="Polynucleotide 5-hydroxyl-kinase grc3"/>
    <property type="match status" value="1"/>
</dbReference>
<dbReference type="InterPro" id="IPR032319">
    <property type="entry name" value="CLP1_P"/>
</dbReference>
<keyword evidence="7" id="KW-0808">Transferase</keyword>
<reference evidence="14" key="1">
    <citation type="submission" date="2023-06" db="EMBL/GenBank/DDBJ databases">
        <title>Genome-scale phylogeny and comparative genomics of the fungal order Sordariales.</title>
        <authorList>
            <consortium name="Lawrence Berkeley National Laboratory"/>
            <person name="Hensen N."/>
            <person name="Bonometti L."/>
            <person name="Westerberg I."/>
            <person name="Brannstrom I.O."/>
            <person name="Guillou S."/>
            <person name="Cros-Aarteil S."/>
            <person name="Calhoun S."/>
            <person name="Haridas S."/>
            <person name="Kuo A."/>
            <person name="Mondo S."/>
            <person name="Pangilinan J."/>
            <person name="Riley R."/>
            <person name="Labutti K."/>
            <person name="Andreopoulos B."/>
            <person name="Lipzen A."/>
            <person name="Chen C."/>
            <person name="Yanf M."/>
            <person name="Daum C."/>
            <person name="Ng V."/>
            <person name="Clum A."/>
            <person name="Steindorff A."/>
            <person name="Ohm R."/>
            <person name="Martin F."/>
            <person name="Silar P."/>
            <person name="Natvig D."/>
            <person name="Lalanne C."/>
            <person name="Gautier V."/>
            <person name="Ament-Velasquez S.L."/>
            <person name="Kruys A."/>
            <person name="Hutchinson M.I."/>
            <person name="Powell A.J."/>
            <person name="Barry K."/>
            <person name="Miller A.N."/>
            <person name="Grigoriev I.V."/>
            <person name="Debuchy R."/>
            <person name="Gladieux P."/>
            <person name="Thoren M.H."/>
            <person name="Johannesson H."/>
        </authorList>
    </citation>
    <scope>NUCLEOTIDE SEQUENCE</scope>
    <source>
        <strain evidence="14">CBS 307.81</strain>
    </source>
</reference>
<dbReference type="InterPro" id="IPR027417">
    <property type="entry name" value="P-loop_NTPase"/>
</dbReference>
<feature type="domain" description="Clp1 P-loop" evidence="13">
    <location>
        <begin position="294"/>
        <end position="495"/>
    </location>
</feature>
<dbReference type="Pfam" id="PF16575">
    <property type="entry name" value="CLP1_P"/>
    <property type="match status" value="1"/>
</dbReference>
<evidence type="ECO:0000256" key="7">
    <source>
        <dbReference type="ARBA" id="ARBA00022679"/>
    </source>
</evidence>
<organism evidence="14 15">
    <name type="scientific">Cercophora samala</name>
    <dbReference type="NCBI Taxonomy" id="330535"/>
    <lineage>
        <taxon>Eukaryota</taxon>
        <taxon>Fungi</taxon>
        <taxon>Dikarya</taxon>
        <taxon>Ascomycota</taxon>
        <taxon>Pezizomycotina</taxon>
        <taxon>Sordariomycetes</taxon>
        <taxon>Sordariomycetidae</taxon>
        <taxon>Sordariales</taxon>
        <taxon>Lasiosphaeriaceae</taxon>
        <taxon>Cercophora</taxon>
    </lineage>
</organism>
<gene>
    <name evidence="14" type="ORF">QBC41DRAFT_361723</name>
</gene>
<evidence type="ECO:0000256" key="2">
    <source>
        <dbReference type="ARBA" id="ARBA00004604"/>
    </source>
</evidence>
<keyword evidence="8" id="KW-0547">Nucleotide-binding</keyword>
<evidence type="ECO:0000256" key="6">
    <source>
        <dbReference type="ARBA" id="ARBA00022552"/>
    </source>
</evidence>
<feature type="compositionally biased region" description="Polar residues" evidence="12">
    <location>
        <begin position="42"/>
        <end position="56"/>
    </location>
</feature>
<name>A0AA39ZM93_9PEZI</name>
<dbReference type="EMBL" id="JAULSY010000005">
    <property type="protein sequence ID" value="KAK0673703.1"/>
    <property type="molecule type" value="Genomic_DNA"/>
</dbReference>
<evidence type="ECO:0000256" key="10">
    <source>
        <dbReference type="ARBA" id="ARBA00022840"/>
    </source>
</evidence>
<evidence type="ECO:0000256" key="12">
    <source>
        <dbReference type="SAM" id="MobiDB-lite"/>
    </source>
</evidence>
<evidence type="ECO:0000256" key="1">
    <source>
        <dbReference type="ARBA" id="ARBA00003798"/>
    </source>
</evidence>
<feature type="region of interest" description="Disordered" evidence="12">
    <location>
        <begin position="1"/>
        <end position="113"/>
    </location>
</feature>
<evidence type="ECO:0000256" key="8">
    <source>
        <dbReference type="ARBA" id="ARBA00022741"/>
    </source>
</evidence>
<evidence type="ECO:0000256" key="5">
    <source>
        <dbReference type="ARBA" id="ARBA00019824"/>
    </source>
</evidence>
<evidence type="ECO:0000256" key="9">
    <source>
        <dbReference type="ARBA" id="ARBA00022777"/>
    </source>
</evidence>
<keyword evidence="9" id="KW-0418">Kinase</keyword>
<dbReference type="SUPFAM" id="SSF52540">
    <property type="entry name" value="P-loop containing nucleoside triphosphate hydrolases"/>
    <property type="match status" value="1"/>
</dbReference>
<keyword evidence="10" id="KW-0067">ATP-binding</keyword>
<evidence type="ECO:0000259" key="13">
    <source>
        <dbReference type="Pfam" id="PF16575"/>
    </source>
</evidence>
<evidence type="ECO:0000313" key="14">
    <source>
        <dbReference type="EMBL" id="KAK0673703.1"/>
    </source>
</evidence>
<evidence type="ECO:0000256" key="3">
    <source>
        <dbReference type="ARBA" id="ARBA00011003"/>
    </source>
</evidence>
<dbReference type="InterPro" id="IPR045116">
    <property type="entry name" value="Clp1/Grc3"/>
</dbReference>
<dbReference type="GO" id="GO:0000448">
    <property type="term" value="P:cleavage in ITS2 between 5.8S rRNA and LSU-rRNA of tricistronic rRNA transcript (SSU-rRNA, 5.8S rRNA, LSU-rRNA)"/>
    <property type="evidence" value="ECO:0007669"/>
    <property type="project" value="TreeGrafter"/>
</dbReference>
<keyword evidence="15" id="KW-1185">Reference proteome</keyword>
<proteinExistence type="inferred from homology"/>
<protein>
    <recommendedName>
        <fullName evidence="5">Polynucleotide 5'-hydroxyl-kinase GRC3</fullName>
    </recommendedName>
    <alternativeName>
        <fullName evidence="4">Polynucleotide 5'-hydroxyl-kinase grc3</fullName>
    </alternativeName>
</protein>
<keyword evidence="11" id="KW-0539">Nucleus</keyword>
<dbReference type="PANTHER" id="PTHR12755:SF3">
    <property type="entry name" value="POLYNUCLEOTIDE 5'-HYDROXYL-KINASE NOL9"/>
    <property type="match status" value="1"/>
</dbReference>
<evidence type="ECO:0000256" key="11">
    <source>
        <dbReference type="ARBA" id="ARBA00023242"/>
    </source>
</evidence>
<dbReference type="GO" id="GO:0005524">
    <property type="term" value="F:ATP binding"/>
    <property type="evidence" value="ECO:0007669"/>
    <property type="project" value="UniProtKB-KW"/>
</dbReference>
<dbReference type="Gene3D" id="3.40.50.300">
    <property type="entry name" value="P-loop containing nucleotide triphosphate hydrolases"/>
    <property type="match status" value="1"/>
</dbReference>
<comment type="caution">
    <text evidence="14">The sequence shown here is derived from an EMBL/GenBank/DDBJ whole genome shotgun (WGS) entry which is preliminary data.</text>
</comment>
<comment type="subcellular location">
    <subcellularLocation>
        <location evidence="2">Nucleus</location>
        <location evidence="2">Nucleolus</location>
    </subcellularLocation>
</comment>
<comment type="function">
    <text evidence="1">Polynucleotide 5'-kinase involved in rRNA processing.</text>
</comment>
<evidence type="ECO:0000313" key="15">
    <source>
        <dbReference type="Proteomes" id="UP001174997"/>
    </source>
</evidence>
<evidence type="ECO:0000256" key="4">
    <source>
        <dbReference type="ARBA" id="ARBA00018706"/>
    </source>
</evidence>
<dbReference type="Proteomes" id="UP001174997">
    <property type="component" value="Unassembled WGS sequence"/>
</dbReference>
<accession>A0AA39ZM93</accession>
<sequence length="686" mass="74177">MATHNKRRKLEGVDIPPKAPASPATPVMSAFAARQQLWGAPSPTTKTESTPVNDDSTPVKKDSTPAKTIPTRRNKRGTVKEQVSTPINEDPTPDLNQERGDSIPPTPILSPLLGTPIPPVIRERQPQYSSLKPHKKNYQQKPDGCVVLKTPDGERLVILGSYGIKVQQGEASVAGAQLTPLDPVQWVHAPHCHALPVLRTSEDAVVELHPHPAAEGLRQLARLNPAFGKLWNEMPTQGVPSKKDSTFQILFSPEDVPKKVAFQELVSPPEWNKKLAALITAKRKGASPIFFLCGPKSSGKSTLGKLLANRLITDRAGNKNAPWSPIYILDIDPGQPEFGPPGVISLVKLTSPNLQPPFCHPTLEPVKSIIRSHAIAAVSPALDPEHFIECVIDLFTTYQTLDEKSPMVVNTPGWIQGLGLDILSDLIKAIKPTEVVYMSTEGPEETISGLQSAIFSLSPGQTAFSTLPSQNTTEILSPSRIPLSLRTMQAMSYFHLLPPLTTWNPTPLSHIPPWRVRYTGSDRGFKGVLCYDYQPTPSILSEAINGMILALVKIEDPAAMRGLDTVVEAGREKIPLIDNPMGKSLDPKFSRLVGLVLVRGVDEKRGELQVLTPVDVGGLMGGMGGGAGEEGLVLVMGKFDTPSWSYTEELGCMGVRIGGRGGRFGGLGGIWGGIRELLGKRVDFVG</sequence>
<dbReference type="GO" id="GO:0005730">
    <property type="term" value="C:nucleolus"/>
    <property type="evidence" value="ECO:0007669"/>
    <property type="project" value="UniProtKB-SubCell"/>
</dbReference>